<accession>A0A1T4XMU3</accession>
<dbReference type="AlphaFoldDB" id="A0A1T4XMU3"/>
<dbReference type="OrthoDB" id="1949754at2"/>
<evidence type="ECO:0000313" key="2">
    <source>
        <dbReference type="EMBL" id="SKA90866.1"/>
    </source>
</evidence>
<keyword evidence="1" id="KW-0812">Transmembrane</keyword>
<feature type="transmembrane region" description="Helical" evidence="1">
    <location>
        <begin position="56"/>
        <end position="73"/>
    </location>
</feature>
<organism evidence="2 3">
    <name type="scientific">Caloramator quimbayensis</name>
    <dbReference type="NCBI Taxonomy" id="1147123"/>
    <lineage>
        <taxon>Bacteria</taxon>
        <taxon>Bacillati</taxon>
        <taxon>Bacillota</taxon>
        <taxon>Clostridia</taxon>
        <taxon>Eubacteriales</taxon>
        <taxon>Clostridiaceae</taxon>
        <taxon>Caloramator</taxon>
    </lineage>
</organism>
<protein>
    <submittedName>
        <fullName evidence="2">Uncharacterized protein</fullName>
    </submittedName>
</protein>
<dbReference type="EMBL" id="FUYH01000010">
    <property type="protein sequence ID" value="SKA90866.1"/>
    <property type="molecule type" value="Genomic_DNA"/>
</dbReference>
<keyword evidence="3" id="KW-1185">Reference proteome</keyword>
<feature type="transmembrane region" description="Helical" evidence="1">
    <location>
        <begin position="85"/>
        <end position="104"/>
    </location>
</feature>
<evidence type="ECO:0000313" key="3">
    <source>
        <dbReference type="Proteomes" id="UP000190105"/>
    </source>
</evidence>
<gene>
    <name evidence="2" type="ORF">SAMN05443428_110125</name>
</gene>
<name>A0A1T4XMU3_9CLOT</name>
<feature type="transmembrane region" description="Helical" evidence="1">
    <location>
        <begin position="32"/>
        <end position="50"/>
    </location>
</feature>
<reference evidence="3" key="1">
    <citation type="submission" date="2017-02" db="EMBL/GenBank/DDBJ databases">
        <authorList>
            <person name="Varghese N."/>
            <person name="Submissions S."/>
        </authorList>
    </citation>
    <scope>NUCLEOTIDE SEQUENCE [LARGE SCALE GENOMIC DNA]</scope>
    <source>
        <strain evidence="3">USBA 833</strain>
    </source>
</reference>
<proteinExistence type="predicted"/>
<dbReference type="RefSeq" id="WP_078696648.1">
    <property type="nucleotide sequence ID" value="NZ_FUYH01000010.1"/>
</dbReference>
<sequence length="386" mass="44842">MSGKDWLCSIMVTFKINNISLLFGIKFYGGDILLILLSIFWGIMICLILCAPYSYYFLFIPMLLFTVIFLFIYRKKIKKIKILEFILIFACFIFSYFITSFIIFKPVKYMLPNISIISTNKEAVIFYCEGEMEKYTPYYSNYFFKDAPYILKPIYAFQIKQKYKILKVNPKINELTKVAEDVRSSLLNYKPYFFYIAFSGYYPEINSAINSAILDGCGSITIINYTKSRAIEDVVKNQIDLEYLYKMGIKIKFTEPIYNSNLFAESISNRVKNMPIKYDGIIIVDEVTDTSSNIKSSLIYSGYFDDNIIIDMNVDSSMEKFKKLNSTNILYINLLDAGSGIRGEIDLPNRFKKYSTDMKITGMNSWGYDKNLVKACIYEFLSCSLK</sequence>
<keyword evidence="1" id="KW-1133">Transmembrane helix</keyword>
<dbReference type="Proteomes" id="UP000190105">
    <property type="component" value="Unassembled WGS sequence"/>
</dbReference>
<keyword evidence="1" id="KW-0472">Membrane</keyword>
<evidence type="ECO:0000256" key="1">
    <source>
        <dbReference type="SAM" id="Phobius"/>
    </source>
</evidence>